<proteinExistence type="predicted"/>
<name>A0A220U976_9BACI</name>
<evidence type="ECO:0000313" key="3">
    <source>
        <dbReference type="Proteomes" id="UP000198312"/>
    </source>
</evidence>
<dbReference type="AlphaFoldDB" id="A0A220U976"/>
<feature type="domain" description="Peptidase M15C" evidence="1">
    <location>
        <begin position="75"/>
        <end position="144"/>
    </location>
</feature>
<dbReference type="Pfam" id="PF13539">
    <property type="entry name" value="Peptidase_M15_4"/>
    <property type="match status" value="1"/>
</dbReference>
<gene>
    <name evidence="2" type="ORF">CFK37_04050</name>
</gene>
<dbReference type="KEGG" id="vil:CFK37_04050"/>
<reference evidence="2 3" key="1">
    <citation type="submission" date="2017-07" db="EMBL/GenBank/DDBJ databases">
        <title>Virgibacillus sp. LM2416.</title>
        <authorList>
            <person name="Tak E.J."/>
            <person name="Bae J.-W."/>
        </authorList>
    </citation>
    <scope>NUCLEOTIDE SEQUENCE [LARGE SCALE GENOMIC DNA]</scope>
    <source>
        <strain evidence="2 3">LM2416</strain>
    </source>
</reference>
<sequence>MLYNKMNHDYVDLGENAHLPSELHPVVEQNKNKLVDKAAAIGIDVVITETRRSVKQQDKLYAQGRSTGGNIVTHAKGGESYHNYGLAIDYAVRNKNGTLIWSTTYDGNKNGKEDWYEVAEIAKYLGFEWGGDWLNFKDYPHLQMDFGLSINQLKKGVRPDTKTNQ</sequence>
<dbReference type="Gene3D" id="3.30.1380.10">
    <property type="match status" value="1"/>
</dbReference>
<dbReference type="SUPFAM" id="SSF55166">
    <property type="entry name" value="Hedgehog/DD-peptidase"/>
    <property type="match status" value="1"/>
</dbReference>
<dbReference type="InterPro" id="IPR039561">
    <property type="entry name" value="Peptidase_M15C"/>
</dbReference>
<dbReference type="GO" id="GO:0008233">
    <property type="term" value="F:peptidase activity"/>
    <property type="evidence" value="ECO:0007669"/>
    <property type="project" value="InterPro"/>
</dbReference>
<dbReference type="OrthoDB" id="9799970at2"/>
<keyword evidence="3" id="KW-1185">Reference proteome</keyword>
<dbReference type="PANTHER" id="PTHR34385">
    <property type="entry name" value="D-ALANYL-D-ALANINE CARBOXYPEPTIDASE"/>
    <property type="match status" value="1"/>
</dbReference>
<evidence type="ECO:0000313" key="2">
    <source>
        <dbReference type="EMBL" id="ASK64283.1"/>
    </source>
</evidence>
<dbReference type="PANTHER" id="PTHR34385:SF1">
    <property type="entry name" value="PEPTIDOGLYCAN L-ALANYL-D-GLUTAMATE ENDOPEPTIDASE CWLK"/>
    <property type="match status" value="1"/>
</dbReference>
<dbReference type="EMBL" id="CP022315">
    <property type="protein sequence ID" value="ASK64283.1"/>
    <property type="molecule type" value="Genomic_DNA"/>
</dbReference>
<dbReference type="Proteomes" id="UP000198312">
    <property type="component" value="Chromosome"/>
</dbReference>
<evidence type="ECO:0000259" key="1">
    <source>
        <dbReference type="Pfam" id="PF13539"/>
    </source>
</evidence>
<protein>
    <submittedName>
        <fullName evidence="2">Peptidase</fullName>
    </submittedName>
</protein>
<organism evidence="2 3">
    <name type="scientific">Virgibacillus phasianinus</name>
    <dbReference type="NCBI Taxonomy" id="2017483"/>
    <lineage>
        <taxon>Bacteria</taxon>
        <taxon>Bacillati</taxon>
        <taxon>Bacillota</taxon>
        <taxon>Bacilli</taxon>
        <taxon>Bacillales</taxon>
        <taxon>Bacillaceae</taxon>
        <taxon>Virgibacillus</taxon>
    </lineage>
</organism>
<dbReference type="InterPro" id="IPR052179">
    <property type="entry name" value="DD-CPase-like"/>
</dbReference>
<accession>A0A220U976</accession>
<dbReference type="InterPro" id="IPR009045">
    <property type="entry name" value="Zn_M74/Hedgehog-like"/>
</dbReference>
<dbReference type="CDD" id="cd14845">
    <property type="entry name" value="L-Ala-D-Glu_peptidase_like"/>
    <property type="match status" value="1"/>
</dbReference>